<gene>
    <name evidence="1" type="ORF">A6770_38640</name>
</gene>
<dbReference type="Proteomes" id="UP000252107">
    <property type="component" value="Unassembled WGS sequence"/>
</dbReference>
<dbReference type="AlphaFoldDB" id="A0A367RSP3"/>
<keyword evidence="2" id="KW-1185">Reference proteome</keyword>
<dbReference type="EMBL" id="LXQD01000069">
    <property type="protein sequence ID" value="RCJ39597.1"/>
    <property type="molecule type" value="Genomic_DNA"/>
</dbReference>
<protein>
    <recommendedName>
        <fullName evidence="3">DUF1392 domain-containing protein</fullName>
    </recommendedName>
</protein>
<name>A0A367RSP3_9NOSO</name>
<evidence type="ECO:0000313" key="1">
    <source>
        <dbReference type="EMBL" id="RCJ39597.1"/>
    </source>
</evidence>
<reference evidence="1" key="1">
    <citation type="submission" date="2016-04" db="EMBL/GenBank/DDBJ databases">
        <authorList>
            <person name="Tabuchi Yagui T.R."/>
        </authorList>
    </citation>
    <scope>NUCLEOTIDE SEQUENCE [LARGE SCALE GENOMIC DNA]</scope>
    <source>
        <strain evidence="1">NIES-26</strain>
    </source>
</reference>
<proteinExistence type="predicted"/>
<accession>A0A367RSP3</accession>
<organism evidence="1 2">
    <name type="scientific">Nostoc minutum NIES-26</name>
    <dbReference type="NCBI Taxonomy" id="1844469"/>
    <lineage>
        <taxon>Bacteria</taxon>
        <taxon>Bacillati</taxon>
        <taxon>Cyanobacteriota</taxon>
        <taxon>Cyanophyceae</taxon>
        <taxon>Nostocales</taxon>
        <taxon>Nostocaceae</taxon>
        <taxon>Nostoc</taxon>
    </lineage>
</organism>
<evidence type="ECO:0008006" key="3">
    <source>
        <dbReference type="Google" id="ProtNLM"/>
    </source>
</evidence>
<dbReference type="Pfam" id="PF07154">
    <property type="entry name" value="DUF1392"/>
    <property type="match status" value="1"/>
</dbReference>
<evidence type="ECO:0000313" key="2">
    <source>
        <dbReference type="Proteomes" id="UP000252107"/>
    </source>
</evidence>
<comment type="caution">
    <text evidence="1">The sequence shown here is derived from an EMBL/GenBank/DDBJ whole genome shotgun (WGS) entry which is preliminary data.</text>
</comment>
<sequence>MTNMINSLETCWYISPPWGHEVPPLVICLLERVYVTTNKSFGYCCGVEWSDNGWEYSIALDNEIVSVPGIEIVGCGQLQSLEIEQPVFLVGELVKFRFAADGSKIRTVLGIQLINGAWFYSIEWLSPALTAPEDTGVCILPQSTNKPKINPHLAWVTDFDLTGV</sequence>
<dbReference type="InterPro" id="IPR009824">
    <property type="entry name" value="DUF1392"/>
</dbReference>